<dbReference type="OrthoDB" id="9759607at2"/>
<accession>A0A198AR89</accession>
<dbReference type="NCBIfam" id="TIGR00254">
    <property type="entry name" value="GGDEF"/>
    <property type="match status" value="1"/>
</dbReference>
<dbReference type="SUPFAM" id="SSF141868">
    <property type="entry name" value="EAL domain-like"/>
    <property type="match status" value="1"/>
</dbReference>
<name>A0A198AR89_9BACL</name>
<proteinExistence type="predicted"/>
<dbReference type="InterPro" id="IPR001633">
    <property type="entry name" value="EAL_dom"/>
</dbReference>
<feature type="domain" description="EAL" evidence="2">
    <location>
        <begin position="292"/>
        <end position="546"/>
    </location>
</feature>
<feature type="transmembrane region" description="Helical" evidence="1">
    <location>
        <begin position="57"/>
        <end position="74"/>
    </location>
</feature>
<keyword evidence="5" id="KW-1185">Reference proteome</keyword>
<reference evidence="4 5" key="1">
    <citation type="submission" date="2016-05" db="EMBL/GenBank/DDBJ databases">
        <title>Paenibacillus sp. 1ZS3-15 nov., isolated from the rhizosphere soil.</title>
        <authorList>
            <person name="Zhang X.X."/>
            <person name="Zhang J."/>
        </authorList>
    </citation>
    <scope>NUCLEOTIDE SEQUENCE [LARGE SCALE GENOMIC DNA]</scope>
    <source>
        <strain evidence="4 5">1ZS3-15</strain>
    </source>
</reference>
<comment type="caution">
    <text evidence="4">The sequence shown here is derived from an EMBL/GenBank/DDBJ whole genome shotgun (WGS) entry which is preliminary data.</text>
</comment>
<keyword evidence="1" id="KW-1133">Transmembrane helix</keyword>
<dbReference type="Pfam" id="PF00563">
    <property type="entry name" value="EAL"/>
    <property type="match status" value="1"/>
</dbReference>
<dbReference type="InterPro" id="IPR029787">
    <property type="entry name" value="Nucleotide_cyclase"/>
</dbReference>
<dbReference type="InterPro" id="IPR052155">
    <property type="entry name" value="Biofilm_reg_signaling"/>
</dbReference>
<dbReference type="PANTHER" id="PTHR44757:SF2">
    <property type="entry name" value="BIOFILM ARCHITECTURE MAINTENANCE PROTEIN MBAA"/>
    <property type="match status" value="1"/>
</dbReference>
<protein>
    <recommendedName>
        <fullName evidence="6">Diguanylate cyclase</fullName>
    </recommendedName>
</protein>
<feature type="transmembrane region" description="Helical" evidence="1">
    <location>
        <begin position="9"/>
        <end position="25"/>
    </location>
</feature>
<evidence type="ECO:0000259" key="3">
    <source>
        <dbReference type="PROSITE" id="PS50887"/>
    </source>
</evidence>
<dbReference type="CDD" id="cd01948">
    <property type="entry name" value="EAL"/>
    <property type="match status" value="1"/>
</dbReference>
<organism evidence="4 5">
    <name type="scientific">Paenibacillus oryzisoli</name>
    <dbReference type="NCBI Taxonomy" id="1850517"/>
    <lineage>
        <taxon>Bacteria</taxon>
        <taxon>Bacillati</taxon>
        <taxon>Bacillota</taxon>
        <taxon>Bacilli</taxon>
        <taxon>Bacillales</taxon>
        <taxon>Paenibacillaceae</taxon>
        <taxon>Paenibacillus</taxon>
    </lineage>
</organism>
<dbReference type="InterPro" id="IPR000160">
    <property type="entry name" value="GGDEF_dom"/>
</dbReference>
<dbReference type="CDD" id="cd01949">
    <property type="entry name" value="GGDEF"/>
    <property type="match status" value="1"/>
</dbReference>
<keyword evidence="1" id="KW-0472">Membrane</keyword>
<dbReference type="AlphaFoldDB" id="A0A198AR89"/>
<evidence type="ECO:0000259" key="2">
    <source>
        <dbReference type="PROSITE" id="PS50883"/>
    </source>
</evidence>
<evidence type="ECO:0000313" key="5">
    <source>
        <dbReference type="Proteomes" id="UP000078454"/>
    </source>
</evidence>
<dbReference type="PANTHER" id="PTHR44757">
    <property type="entry name" value="DIGUANYLATE CYCLASE DGCP"/>
    <property type="match status" value="1"/>
</dbReference>
<evidence type="ECO:0000256" key="1">
    <source>
        <dbReference type="SAM" id="Phobius"/>
    </source>
</evidence>
<dbReference type="SMART" id="SM00267">
    <property type="entry name" value="GGDEF"/>
    <property type="match status" value="1"/>
</dbReference>
<dbReference type="PROSITE" id="PS50883">
    <property type="entry name" value="EAL"/>
    <property type="match status" value="1"/>
</dbReference>
<dbReference type="EMBL" id="LYPB01000038">
    <property type="protein sequence ID" value="OAS23610.1"/>
    <property type="molecule type" value="Genomic_DNA"/>
</dbReference>
<feature type="domain" description="GGDEF" evidence="3">
    <location>
        <begin position="151"/>
        <end position="283"/>
    </location>
</feature>
<dbReference type="PROSITE" id="PS50887">
    <property type="entry name" value="GGDEF"/>
    <property type="match status" value="1"/>
</dbReference>
<gene>
    <name evidence="4" type="ORF">A8708_31710</name>
</gene>
<dbReference type="Gene3D" id="3.30.70.270">
    <property type="match status" value="1"/>
</dbReference>
<dbReference type="SMART" id="SM00052">
    <property type="entry name" value="EAL"/>
    <property type="match status" value="1"/>
</dbReference>
<dbReference type="Pfam" id="PF00990">
    <property type="entry name" value="GGDEF"/>
    <property type="match status" value="1"/>
</dbReference>
<dbReference type="InterPro" id="IPR043128">
    <property type="entry name" value="Rev_trsase/Diguanyl_cyclase"/>
</dbReference>
<feature type="transmembrane region" description="Helical" evidence="1">
    <location>
        <begin position="86"/>
        <end position="107"/>
    </location>
</feature>
<keyword evidence="1" id="KW-0812">Transmembrane</keyword>
<sequence>MTDAQRHPFYLWIILLVCIVTIFMGERLIPGAASQMIWLIMLLPSFAFAYEFRFKGGLAFSFVVLISEGLIKWYDFIKGDLRAIPLYQFLSFFVVLLAFSISISALVHRLHIKRDKLKELINHDSLTGFYNRAAIRQELERFAESSHSSEVIISCLFIDIDDFKFVNETYGHDTGDRCLKEIALQIKALVPLKEKPHFARLGSDEFVIVLPDTGKVQAELLALDIQSKLSNSHYLQKLNMTFSIGVASFPEDCQSVTEILQESDIAMYQAKRDGKNRVCTYSSDSKLTLLDDLQMEQDLRVAWNNKEFRLAFQPQVAVASGEIVGLETLLRWHHPARGIVPPDKFIPVLERTGLIVPLGQWVLQEACRMCKGWQQAFSSNLRIAVNVSPVQLQDSQFVCSVREALHAAELSADSLELEITENIAMIYSDICIRKMQELKTIGIRFAMDDFGSGYSSLNYLTRYPIDVVKLDKGFVQALNESPSHTILMQSLIELAHRLHMEVVAEGVEHREQLDFCELHACDTVQGYYTGRPIPGEAVDLYLRNFSYEKLAN</sequence>
<dbReference type="Gene3D" id="3.20.20.450">
    <property type="entry name" value="EAL domain"/>
    <property type="match status" value="1"/>
</dbReference>
<evidence type="ECO:0008006" key="6">
    <source>
        <dbReference type="Google" id="ProtNLM"/>
    </source>
</evidence>
<dbReference type="InterPro" id="IPR035919">
    <property type="entry name" value="EAL_sf"/>
</dbReference>
<dbReference type="STRING" id="1850517.A8708_31710"/>
<evidence type="ECO:0000313" key="4">
    <source>
        <dbReference type="EMBL" id="OAS23610.1"/>
    </source>
</evidence>
<dbReference type="RefSeq" id="WP_068661743.1">
    <property type="nucleotide sequence ID" value="NZ_LYPB01000038.1"/>
</dbReference>
<dbReference type="Proteomes" id="UP000078454">
    <property type="component" value="Unassembled WGS sequence"/>
</dbReference>
<dbReference type="SUPFAM" id="SSF55073">
    <property type="entry name" value="Nucleotide cyclase"/>
    <property type="match status" value="1"/>
</dbReference>